<proteinExistence type="predicted"/>
<feature type="non-terminal residue" evidence="1">
    <location>
        <position position="1"/>
    </location>
</feature>
<evidence type="ECO:0000313" key="1">
    <source>
        <dbReference type="EMBL" id="CAG8645554.1"/>
    </source>
</evidence>
<sequence>SLVRSYMLLPKMKLMLERDINVFDLLILSMKDSPRNDCDHHVNKQMGAYVSATTTRFKNRLLESAKESIPKRVAEIE</sequence>
<comment type="caution">
    <text evidence="1">The sequence shown here is derived from an EMBL/GenBank/DDBJ whole genome shotgun (WGS) entry which is preliminary data.</text>
</comment>
<reference evidence="1" key="1">
    <citation type="submission" date="2021-06" db="EMBL/GenBank/DDBJ databases">
        <authorList>
            <person name="Kallberg Y."/>
            <person name="Tangrot J."/>
            <person name="Rosling A."/>
        </authorList>
    </citation>
    <scope>NUCLEOTIDE SEQUENCE</scope>
    <source>
        <strain evidence="1">AU212A</strain>
    </source>
</reference>
<name>A0ACA9NDV1_9GLOM</name>
<dbReference type="EMBL" id="CAJVPM010022546">
    <property type="protein sequence ID" value="CAG8645554.1"/>
    <property type="molecule type" value="Genomic_DNA"/>
</dbReference>
<organism evidence="1 2">
    <name type="scientific">Scutellospora calospora</name>
    <dbReference type="NCBI Taxonomy" id="85575"/>
    <lineage>
        <taxon>Eukaryota</taxon>
        <taxon>Fungi</taxon>
        <taxon>Fungi incertae sedis</taxon>
        <taxon>Mucoromycota</taxon>
        <taxon>Glomeromycotina</taxon>
        <taxon>Glomeromycetes</taxon>
        <taxon>Diversisporales</taxon>
        <taxon>Gigasporaceae</taxon>
        <taxon>Scutellospora</taxon>
    </lineage>
</organism>
<evidence type="ECO:0000313" key="2">
    <source>
        <dbReference type="Proteomes" id="UP000789860"/>
    </source>
</evidence>
<keyword evidence="2" id="KW-1185">Reference proteome</keyword>
<protein>
    <submittedName>
        <fullName evidence="1">3589_t:CDS:1</fullName>
    </submittedName>
</protein>
<accession>A0ACA9NDV1</accession>
<gene>
    <name evidence="1" type="ORF">SCALOS_LOCUS8479</name>
</gene>
<dbReference type="Proteomes" id="UP000789860">
    <property type="component" value="Unassembled WGS sequence"/>
</dbReference>